<comment type="similarity">
    <text evidence="1 5">Belongs to the Fmt family.</text>
</comment>
<dbReference type="GO" id="GO:0004479">
    <property type="term" value="F:methionyl-tRNA formyltransferase activity"/>
    <property type="evidence" value="ECO:0007669"/>
    <property type="project" value="UniProtKB-UniRule"/>
</dbReference>
<reference evidence="8" key="1">
    <citation type="submission" date="2021-06" db="EMBL/GenBank/DDBJ databases">
        <title>Description of novel taxa of the family Lachnospiraceae.</title>
        <authorList>
            <person name="Chaplin A.V."/>
            <person name="Sokolova S.R."/>
            <person name="Pikina A.P."/>
            <person name="Korzhanova M."/>
            <person name="Belova V."/>
            <person name="Korostin D."/>
            <person name="Efimov B.A."/>
        </authorList>
    </citation>
    <scope>NUCLEOTIDE SEQUENCE</scope>
    <source>
        <strain evidence="8">ASD5720</strain>
    </source>
</reference>
<dbReference type="AlphaFoldDB" id="A0A949K3I9"/>
<dbReference type="Proteomes" id="UP000712157">
    <property type="component" value="Unassembled WGS sequence"/>
</dbReference>
<evidence type="ECO:0000256" key="3">
    <source>
        <dbReference type="ARBA" id="ARBA00022679"/>
    </source>
</evidence>
<dbReference type="InterPro" id="IPR002376">
    <property type="entry name" value="Formyl_transf_N"/>
</dbReference>
<dbReference type="FunFam" id="3.40.50.12230:FF:000001">
    <property type="entry name" value="Methionyl-tRNA formyltransferase"/>
    <property type="match status" value="1"/>
</dbReference>
<evidence type="ECO:0000259" key="7">
    <source>
        <dbReference type="Pfam" id="PF02911"/>
    </source>
</evidence>
<dbReference type="EC" id="2.1.2.9" evidence="2 5"/>
<organism evidence="8 9">
    <name type="scientific">Diplocloster agilis</name>
    <dbReference type="NCBI Taxonomy" id="2850323"/>
    <lineage>
        <taxon>Bacteria</taxon>
        <taxon>Bacillati</taxon>
        <taxon>Bacillota</taxon>
        <taxon>Clostridia</taxon>
        <taxon>Lachnospirales</taxon>
        <taxon>Lachnospiraceae</taxon>
        <taxon>Diplocloster</taxon>
    </lineage>
</organism>
<evidence type="ECO:0000313" key="9">
    <source>
        <dbReference type="Proteomes" id="UP000712157"/>
    </source>
</evidence>
<dbReference type="InterPro" id="IPR041711">
    <property type="entry name" value="Met-tRNA-FMT_N"/>
</dbReference>
<feature type="domain" description="Formyl transferase N-terminal" evidence="6">
    <location>
        <begin position="1"/>
        <end position="180"/>
    </location>
</feature>
<comment type="function">
    <text evidence="5">Attaches a formyl group to the free amino group of methionyl-tRNA(fMet). The formyl group appears to play a dual role in the initiator identity of N-formylmethionyl-tRNA by promoting its recognition by IF2 and preventing the misappropriation of this tRNA by the elongation apparatus.</text>
</comment>
<dbReference type="PANTHER" id="PTHR11138">
    <property type="entry name" value="METHIONYL-TRNA FORMYLTRANSFERASE"/>
    <property type="match status" value="1"/>
</dbReference>
<evidence type="ECO:0000256" key="2">
    <source>
        <dbReference type="ARBA" id="ARBA00012261"/>
    </source>
</evidence>
<dbReference type="Pfam" id="PF02911">
    <property type="entry name" value="Formyl_trans_C"/>
    <property type="match status" value="1"/>
</dbReference>
<dbReference type="SUPFAM" id="SSF50486">
    <property type="entry name" value="FMT C-terminal domain-like"/>
    <property type="match status" value="1"/>
</dbReference>
<dbReference type="InterPro" id="IPR044135">
    <property type="entry name" value="Met-tRNA-FMT_C"/>
</dbReference>
<proteinExistence type="inferred from homology"/>
<evidence type="ECO:0000256" key="4">
    <source>
        <dbReference type="ARBA" id="ARBA00022917"/>
    </source>
</evidence>
<dbReference type="CDD" id="cd08646">
    <property type="entry name" value="FMT_core_Met-tRNA-FMT_N"/>
    <property type="match status" value="1"/>
</dbReference>
<gene>
    <name evidence="5 8" type="primary">fmt</name>
    <name evidence="8" type="ORF">KTH89_19355</name>
</gene>
<dbReference type="HAMAP" id="MF_00182">
    <property type="entry name" value="Formyl_trans"/>
    <property type="match status" value="1"/>
</dbReference>
<dbReference type="InterPro" id="IPR001555">
    <property type="entry name" value="GART_AS"/>
</dbReference>
<keyword evidence="9" id="KW-1185">Reference proteome</keyword>
<feature type="binding site" evidence="5">
    <location>
        <begin position="109"/>
        <end position="112"/>
    </location>
    <ligand>
        <name>(6S)-5,6,7,8-tetrahydrofolate</name>
        <dbReference type="ChEBI" id="CHEBI:57453"/>
    </ligand>
</feature>
<dbReference type="EMBL" id="JAHQCW010000040">
    <property type="protein sequence ID" value="MBU9738702.1"/>
    <property type="molecule type" value="Genomic_DNA"/>
</dbReference>
<dbReference type="NCBIfam" id="TIGR00460">
    <property type="entry name" value="fmt"/>
    <property type="match status" value="1"/>
</dbReference>
<keyword evidence="3 5" id="KW-0808">Transferase</keyword>
<keyword evidence="4 5" id="KW-0648">Protein biosynthesis</keyword>
<dbReference type="SUPFAM" id="SSF53328">
    <property type="entry name" value="Formyltransferase"/>
    <property type="match status" value="1"/>
</dbReference>
<dbReference type="PANTHER" id="PTHR11138:SF5">
    <property type="entry name" value="METHIONYL-TRNA FORMYLTRANSFERASE, MITOCHONDRIAL"/>
    <property type="match status" value="1"/>
</dbReference>
<name>A0A949K3I9_9FIRM</name>
<accession>A0A949K3I9</accession>
<dbReference type="InterPro" id="IPR005794">
    <property type="entry name" value="Fmt"/>
</dbReference>
<protein>
    <recommendedName>
        <fullName evidence="2 5">Methionyl-tRNA formyltransferase</fullName>
        <ecNumber evidence="2 5">2.1.2.9</ecNumber>
    </recommendedName>
</protein>
<sequence>MRVVFMGTPDFAVGTLEKLAEAGYEVVGVVTQPDKPKGRNKQLSAPPVKEKALELGIPVYQPARVRNPECIEEIRKFQADVIVVAAFGQILPKELLEMPKFGCVNVHASLLPDYRGAAPIQWAIIDGRSKTGVTIMQMDEGLDTGDMILKREVPIDGKETGGSLFDKLSAVGAELCVEALRLLEAGTAVFEKQEESQTSYAKMMKKELGNIDWNKDAVSIERLIRALNPWPSAYTHLDQTVLKIWDADVLEEAGDGKPGEIIRIEKDAFCVQTGDGVLSVKEVQLAGKKRMTTDAFLRGYPVKEHVILPS</sequence>
<dbReference type="InterPro" id="IPR011034">
    <property type="entry name" value="Formyl_transferase-like_C_sf"/>
</dbReference>
<dbReference type="InterPro" id="IPR036477">
    <property type="entry name" value="Formyl_transf_N_sf"/>
</dbReference>
<dbReference type="Pfam" id="PF00551">
    <property type="entry name" value="Formyl_trans_N"/>
    <property type="match status" value="1"/>
</dbReference>
<dbReference type="CDD" id="cd08704">
    <property type="entry name" value="Met_tRNA_FMT_C"/>
    <property type="match status" value="1"/>
</dbReference>
<dbReference type="GO" id="GO:0005829">
    <property type="term" value="C:cytosol"/>
    <property type="evidence" value="ECO:0007669"/>
    <property type="project" value="TreeGrafter"/>
</dbReference>
<evidence type="ECO:0000256" key="1">
    <source>
        <dbReference type="ARBA" id="ARBA00010699"/>
    </source>
</evidence>
<evidence type="ECO:0000256" key="5">
    <source>
        <dbReference type="HAMAP-Rule" id="MF_00182"/>
    </source>
</evidence>
<dbReference type="Gene3D" id="3.40.50.12230">
    <property type="match status" value="1"/>
</dbReference>
<evidence type="ECO:0000259" key="6">
    <source>
        <dbReference type="Pfam" id="PF00551"/>
    </source>
</evidence>
<dbReference type="RefSeq" id="WP_238722792.1">
    <property type="nucleotide sequence ID" value="NZ_JAHQCW010000040.1"/>
</dbReference>
<evidence type="ECO:0000313" key="8">
    <source>
        <dbReference type="EMBL" id="MBU9738702.1"/>
    </source>
</evidence>
<comment type="caution">
    <text evidence="8">The sequence shown here is derived from an EMBL/GenBank/DDBJ whole genome shotgun (WGS) entry which is preliminary data.</text>
</comment>
<feature type="domain" description="Formyl transferase C-terminal" evidence="7">
    <location>
        <begin position="204"/>
        <end position="300"/>
    </location>
</feature>
<comment type="catalytic activity">
    <reaction evidence="5">
        <text>L-methionyl-tRNA(fMet) + (6R)-10-formyltetrahydrofolate = N-formyl-L-methionyl-tRNA(fMet) + (6S)-5,6,7,8-tetrahydrofolate + H(+)</text>
        <dbReference type="Rhea" id="RHEA:24380"/>
        <dbReference type="Rhea" id="RHEA-COMP:9952"/>
        <dbReference type="Rhea" id="RHEA-COMP:9953"/>
        <dbReference type="ChEBI" id="CHEBI:15378"/>
        <dbReference type="ChEBI" id="CHEBI:57453"/>
        <dbReference type="ChEBI" id="CHEBI:78530"/>
        <dbReference type="ChEBI" id="CHEBI:78844"/>
        <dbReference type="ChEBI" id="CHEBI:195366"/>
        <dbReference type="EC" id="2.1.2.9"/>
    </reaction>
</comment>
<dbReference type="PROSITE" id="PS00373">
    <property type="entry name" value="GART"/>
    <property type="match status" value="1"/>
</dbReference>
<dbReference type="InterPro" id="IPR005793">
    <property type="entry name" value="Formyl_trans_C"/>
</dbReference>